<dbReference type="InterPro" id="IPR036409">
    <property type="entry name" value="Aldolase_II/adducin_N_sf"/>
</dbReference>
<evidence type="ECO:0000256" key="1">
    <source>
        <dbReference type="ARBA" id="ARBA00022723"/>
    </source>
</evidence>
<comment type="caution">
    <text evidence="4">The sequence shown here is derived from an EMBL/GenBank/DDBJ whole genome shotgun (WGS) entry which is preliminary data.</text>
</comment>
<keyword evidence="1" id="KW-0479">Metal-binding</keyword>
<sequence length="213" mass="22815">MSNEHAETLAWLYGELARLNLNYGSTGNVSCRQGDHLLISPTGATAASLRPEQMVRVKLGGKPETGTSPSSEWAMHAAVYESCPDAEWVVHTHADACTALACLGEPLPAFHYIVLGFGGHEVPCAPYATFGTPALADSVRRTLPGYKACLLENHGMICHGRDAAGALAAAVRLETLARQYMLARAAGRPRLLTEPEIADARLRYRSYGQPVSA</sequence>
<gene>
    <name evidence="4" type="ORF">IBL26_01050</name>
</gene>
<dbReference type="PANTHER" id="PTHR22789:SF0">
    <property type="entry name" value="3-OXO-TETRONATE 4-PHOSPHATE DECARBOXYLASE-RELATED"/>
    <property type="match status" value="1"/>
</dbReference>
<dbReference type="InterPro" id="IPR001303">
    <property type="entry name" value="Aldolase_II/adducin_N"/>
</dbReference>
<reference evidence="4 5" key="1">
    <citation type="journal article" date="2013" name="Int. J. Syst. Evol. Microbiol.">
        <title>Roseomonas aerophila sp. nov., isolated from air.</title>
        <authorList>
            <person name="Kim S.J."/>
            <person name="Weon H.Y."/>
            <person name="Ahn J.H."/>
            <person name="Hong S.B."/>
            <person name="Seok S.J."/>
            <person name="Whang K.S."/>
            <person name="Kwon S.W."/>
        </authorList>
    </citation>
    <scope>NUCLEOTIDE SEQUENCE [LARGE SCALE GENOMIC DNA]</scope>
    <source>
        <strain evidence="4 5">NBRC 108923</strain>
    </source>
</reference>
<evidence type="ECO:0000313" key="5">
    <source>
        <dbReference type="Proteomes" id="UP000626026"/>
    </source>
</evidence>
<protein>
    <submittedName>
        <fullName evidence="4">Class II aldolase/adducin family protein</fullName>
    </submittedName>
</protein>
<dbReference type="Gene3D" id="3.40.225.10">
    <property type="entry name" value="Class II aldolase/adducin N-terminal domain"/>
    <property type="match status" value="1"/>
</dbReference>
<evidence type="ECO:0000313" key="4">
    <source>
        <dbReference type="EMBL" id="MBC9205405.1"/>
    </source>
</evidence>
<dbReference type="SUPFAM" id="SSF53639">
    <property type="entry name" value="AraD/HMP-PK domain-like"/>
    <property type="match status" value="1"/>
</dbReference>
<dbReference type="SMART" id="SM01007">
    <property type="entry name" value="Aldolase_II"/>
    <property type="match status" value="1"/>
</dbReference>
<dbReference type="InterPro" id="IPR050197">
    <property type="entry name" value="Aldolase_class_II_sugar_metab"/>
</dbReference>
<dbReference type="RefSeq" id="WP_187782575.1">
    <property type="nucleotide sequence ID" value="NZ_JACTVA010000001.1"/>
</dbReference>
<evidence type="ECO:0000259" key="3">
    <source>
        <dbReference type="SMART" id="SM01007"/>
    </source>
</evidence>
<organism evidence="4 5">
    <name type="scientific">Teichococcus aerophilus</name>
    <dbReference type="NCBI Taxonomy" id="1224513"/>
    <lineage>
        <taxon>Bacteria</taxon>
        <taxon>Pseudomonadati</taxon>
        <taxon>Pseudomonadota</taxon>
        <taxon>Alphaproteobacteria</taxon>
        <taxon>Acetobacterales</taxon>
        <taxon>Roseomonadaceae</taxon>
        <taxon>Roseomonas</taxon>
    </lineage>
</organism>
<proteinExistence type="predicted"/>
<feature type="domain" description="Class II aldolase/adducin N-terminal" evidence="3">
    <location>
        <begin position="7"/>
        <end position="181"/>
    </location>
</feature>
<dbReference type="PANTHER" id="PTHR22789">
    <property type="entry name" value="FUCULOSE PHOSPHATE ALDOLASE"/>
    <property type="match status" value="1"/>
</dbReference>
<keyword evidence="5" id="KW-1185">Reference proteome</keyword>
<dbReference type="EMBL" id="JACTVA010000001">
    <property type="protein sequence ID" value="MBC9205405.1"/>
    <property type="molecule type" value="Genomic_DNA"/>
</dbReference>
<dbReference type="Pfam" id="PF00596">
    <property type="entry name" value="Aldolase_II"/>
    <property type="match status" value="1"/>
</dbReference>
<keyword evidence="2" id="KW-0456">Lyase</keyword>
<name>A0ABR7RH25_9PROT</name>
<dbReference type="Proteomes" id="UP000626026">
    <property type="component" value="Unassembled WGS sequence"/>
</dbReference>
<evidence type="ECO:0000256" key="2">
    <source>
        <dbReference type="ARBA" id="ARBA00023239"/>
    </source>
</evidence>
<accession>A0ABR7RH25</accession>